<evidence type="ECO:0000313" key="2">
    <source>
        <dbReference type="Proteomes" id="UP000076532"/>
    </source>
</evidence>
<gene>
    <name evidence="1" type="ORF">FIBSPDRAFT_956240</name>
</gene>
<proteinExistence type="predicted"/>
<sequence>MEVNMVTSLLRLKSRSHKLVSISDGKLISKPILYEYFDPEKALPAPDCYHPQLMNTSSGSLVVRQGLPGLPQSMTRPFVFNVTSGWSGNDSDSESEYKEDKLRILC</sequence>
<reference evidence="1 2" key="1">
    <citation type="journal article" date="2016" name="Mol. Biol. Evol.">
        <title>Comparative Genomics of Early-Diverging Mushroom-Forming Fungi Provides Insights into the Origins of Lignocellulose Decay Capabilities.</title>
        <authorList>
            <person name="Nagy L.G."/>
            <person name="Riley R."/>
            <person name="Tritt A."/>
            <person name="Adam C."/>
            <person name="Daum C."/>
            <person name="Floudas D."/>
            <person name="Sun H."/>
            <person name="Yadav J.S."/>
            <person name="Pangilinan J."/>
            <person name="Larsson K.H."/>
            <person name="Matsuura K."/>
            <person name="Barry K."/>
            <person name="Labutti K."/>
            <person name="Kuo R."/>
            <person name="Ohm R.A."/>
            <person name="Bhattacharya S.S."/>
            <person name="Shirouzu T."/>
            <person name="Yoshinaga Y."/>
            <person name="Martin F.M."/>
            <person name="Grigoriev I.V."/>
            <person name="Hibbett D.S."/>
        </authorList>
    </citation>
    <scope>NUCLEOTIDE SEQUENCE [LARGE SCALE GENOMIC DNA]</scope>
    <source>
        <strain evidence="1 2">CBS 109695</strain>
    </source>
</reference>
<dbReference type="AlphaFoldDB" id="A0A166H3P6"/>
<evidence type="ECO:0000313" key="1">
    <source>
        <dbReference type="EMBL" id="KZP18446.1"/>
    </source>
</evidence>
<name>A0A166H3P6_9AGAM</name>
<dbReference type="Proteomes" id="UP000076532">
    <property type="component" value="Unassembled WGS sequence"/>
</dbReference>
<dbReference type="EMBL" id="KV417572">
    <property type="protein sequence ID" value="KZP18446.1"/>
    <property type="molecule type" value="Genomic_DNA"/>
</dbReference>
<accession>A0A166H3P6</accession>
<protein>
    <submittedName>
        <fullName evidence="1">Uncharacterized protein</fullName>
    </submittedName>
</protein>
<organism evidence="1 2">
    <name type="scientific">Athelia psychrophila</name>
    <dbReference type="NCBI Taxonomy" id="1759441"/>
    <lineage>
        <taxon>Eukaryota</taxon>
        <taxon>Fungi</taxon>
        <taxon>Dikarya</taxon>
        <taxon>Basidiomycota</taxon>
        <taxon>Agaricomycotina</taxon>
        <taxon>Agaricomycetes</taxon>
        <taxon>Agaricomycetidae</taxon>
        <taxon>Atheliales</taxon>
        <taxon>Atheliaceae</taxon>
        <taxon>Athelia</taxon>
    </lineage>
</organism>
<keyword evidence="2" id="KW-1185">Reference proteome</keyword>